<dbReference type="AlphaFoldDB" id="A0AA46DFI2"/>
<evidence type="ECO:0000313" key="7">
    <source>
        <dbReference type="Proteomes" id="UP000294772"/>
    </source>
</evidence>
<keyword evidence="2" id="KW-0805">Transcription regulation</keyword>
<evidence type="ECO:0000256" key="4">
    <source>
        <dbReference type="ARBA" id="ARBA00023163"/>
    </source>
</evidence>
<evidence type="ECO:0000256" key="2">
    <source>
        <dbReference type="ARBA" id="ARBA00023015"/>
    </source>
</evidence>
<comment type="similarity">
    <text evidence="1">Belongs to the LysR transcriptional regulatory family.</text>
</comment>
<dbReference type="PANTHER" id="PTHR30126">
    <property type="entry name" value="HTH-TYPE TRANSCRIPTIONAL REGULATOR"/>
    <property type="match status" value="1"/>
</dbReference>
<dbReference type="SUPFAM" id="SSF46785">
    <property type="entry name" value="Winged helix' DNA-binding domain"/>
    <property type="match status" value="2"/>
</dbReference>
<dbReference type="Gene3D" id="1.10.10.10">
    <property type="entry name" value="Winged helix-like DNA-binding domain superfamily/Winged helix DNA-binding domain"/>
    <property type="match status" value="2"/>
</dbReference>
<name>A0AA46DFI2_9BURK</name>
<accession>A0AA46DFI2</accession>
<evidence type="ECO:0000256" key="3">
    <source>
        <dbReference type="ARBA" id="ARBA00023125"/>
    </source>
</evidence>
<reference evidence="6 7" key="1">
    <citation type="submission" date="2019-03" db="EMBL/GenBank/DDBJ databases">
        <title>Genomic Encyclopedia of Type Strains, Phase IV (KMG-IV): sequencing the most valuable type-strain genomes for metagenomic binning, comparative biology and taxonomic classification.</title>
        <authorList>
            <person name="Goeker M."/>
        </authorList>
    </citation>
    <scope>NUCLEOTIDE SEQUENCE [LARGE SCALE GENOMIC DNA]</scope>
    <source>
        <strain evidence="6 7">DSM 15264</strain>
    </source>
</reference>
<dbReference type="Pfam" id="PF03466">
    <property type="entry name" value="LysR_substrate"/>
    <property type="match status" value="1"/>
</dbReference>
<dbReference type="InterPro" id="IPR036390">
    <property type="entry name" value="WH_DNA-bd_sf"/>
</dbReference>
<evidence type="ECO:0000256" key="1">
    <source>
        <dbReference type="ARBA" id="ARBA00009437"/>
    </source>
</evidence>
<evidence type="ECO:0000313" key="6">
    <source>
        <dbReference type="EMBL" id="TCP08320.1"/>
    </source>
</evidence>
<dbReference type="InterPro" id="IPR036388">
    <property type="entry name" value="WH-like_DNA-bd_sf"/>
</dbReference>
<sequence>MQATPRQAAGSRDLTPFDLNLRHLRGLLAVQDHGSISAACSEVGLSQPALTQGILKLEQQLGQPLFDRRPDGMVPTVAGEQLIQRVRACLDHLAHGVKFMAVNGFEPDRRMSMTQIRALLAVVKAGSLAQAALDLDLSQPAVHRAVRELESTLGRRLVERRGRGVQVNFLGKRFARACRLAVKELQAAFTELGLDAHDPVIAVGTTPLVRAFLVPEGIATMLSEHAHASFRVLEGSWSELVEHLRDGLIDLVVGEIPDTQVPGLATVPLYGQAPVIVSGHQHPLARAPAVPVRELRHYPWIIAPEGSPLRTQWETLFRPTLPATPVECGSIMILGRLLTSSESLSLAMPDQIALQIRSGLLARIAANVHFEPCTIGVTLLEGWKPTAAQSRFIETLRTVSHAALAESPRPARIESAWV</sequence>
<dbReference type="GO" id="GO:0000976">
    <property type="term" value="F:transcription cis-regulatory region binding"/>
    <property type="evidence" value="ECO:0007669"/>
    <property type="project" value="TreeGrafter"/>
</dbReference>
<dbReference type="Proteomes" id="UP000294772">
    <property type="component" value="Unassembled WGS sequence"/>
</dbReference>
<dbReference type="Gene3D" id="3.40.190.290">
    <property type="match status" value="1"/>
</dbReference>
<organism evidence="6 7">
    <name type="scientific">Caldimonas thermodepolymerans</name>
    <dbReference type="NCBI Taxonomy" id="215580"/>
    <lineage>
        <taxon>Bacteria</taxon>
        <taxon>Pseudomonadati</taxon>
        <taxon>Pseudomonadota</taxon>
        <taxon>Betaproteobacteria</taxon>
        <taxon>Burkholderiales</taxon>
        <taxon>Sphaerotilaceae</taxon>
        <taxon>Caldimonas</taxon>
    </lineage>
</organism>
<dbReference type="Pfam" id="PF00126">
    <property type="entry name" value="HTH_1"/>
    <property type="match status" value="2"/>
</dbReference>
<dbReference type="SUPFAM" id="SSF53850">
    <property type="entry name" value="Periplasmic binding protein-like II"/>
    <property type="match status" value="1"/>
</dbReference>
<proteinExistence type="inferred from homology"/>
<dbReference type="PROSITE" id="PS50931">
    <property type="entry name" value="HTH_LYSR"/>
    <property type="match status" value="2"/>
</dbReference>
<dbReference type="GO" id="GO:0003700">
    <property type="term" value="F:DNA-binding transcription factor activity"/>
    <property type="evidence" value="ECO:0007669"/>
    <property type="project" value="InterPro"/>
</dbReference>
<dbReference type="InterPro" id="IPR005119">
    <property type="entry name" value="LysR_subst-bd"/>
</dbReference>
<feature type="domain" description="HTH lysR-type" evidence="5">
    <location>
        <begin position="19"/>
        <end position="76"/>
    </location>
</feature>
<feature type="domain" description="HTH lysR-type" evidence="5">
    <location>
        <begin position="111"/>
        <end position="168"/>
    </location>
</feature>
<gene>
    <name evidence="6" type="ORF">EV676_103353</name>
</gene>
<keyword evidence="3 6" id="KW-0238">DNA-binding</keyword>
<comment type="caution">
    <text evidence="6">The sequence shown here is derived from an EMBL/GenBank/DDBJ whole genome shotgun (WGS) entry which is preliminary data.</text>
</comment>
<dbReference type="PANTHER" id="PTHR30126:SF98">
    <property type="entry name" value="HTH-TYPE TRANSCRIPTIONAL ACTIVATOR BAUR"/>
    <property type="match status" value="1"/>
</dbReference>
<protein>
    <submittedName>
        <fullName evidence="6">DNA-binding transcriptional LysR family regulator</fullName>
    </submittedName>
</protein>
<keyword evidence="4" id="KW-0804">Transcription</keyword>
<evidence type="ECO:0000259" key="5">
    <source>
        <dbReference type="PROSITE" id="PS50931"/>
    </source>
</evidence>
<dbReference type="PRINTS" id="PR00039">
    <property type="entry name" value="HTHLYSR"/>
</dbReference>
<dbReference type="RefSeq" id="WP_132764452.1">
    <property type="nucleotide sequence ID" value="NZ_CP110416.1"/>
</dbReference>
<dbReference type="InterPro" id="IPR000847">
    <property type="entry name" value="LysR_HTH_N"/>
</dbReference>
<dbReference type="EMBL" id="SLXF01000003">
    <property type="protein sequence ID" value="TCP08320.1"/>
    <property type="molecule type" value="Genomic_DNA"/>
</dbReference>